<protein>
    <recommendedName>
        <fullName evidence="5">Vertebrate heat shock transcription factor C-terminal domain-containing protein</fullName>
    </recommendedName>
</protein>
<evidence type="ECO:0000256" key="1">
    <source>
        <dbReference type="ARBA" id="ARBA00023015"/>
    </source>
</evidence>
<dbReference type="Proteomes" id="UP001176940">
    <property type="component" value="Unassembled WGS sequence"/>
</dbReference>
<reference evidence="6" key="1">
    <citation type="submission" date="2023-07" db="EMBL/GenBank/DDBJ databases">
        <authorList>
            <person name="Stuckert A."/>
        </authorList>
    </citation>
    <scope>NUCLEOTIDE SEQUENCE</scope>
</reference>
<evidence type="ECO:0000256" key="2">
    <source>
        <dbReference type="ARBA" id="ARBA00023016"/>
    </source>
</evidence>
<dbReference type="EMBL" id="CAUEEQ010016568">
    <property type="protein sequence ID" value="CAJ0940220.1"/>
    <property type="molecule type" value="Genomic_DNA"/>
</dbReference>
<evidence type="ECO:0000313" key="6">
    <source>
        <dbReference type="EMBL" id="CAJ0940220.1"/>
    </source>
</evidence>
<evidence type="ECO:0000313" key="7">
    <source>
        <dbReference type="Proteomes" id="UP001176940"/>
    </source>
</evidence>
<proteinExistence type="predicted"/>
<keyword evidence="2" id="KW-0346">Stress response</keyword>
<evidence type="ECO:0000256" key="3">
    <source>
        <dbReference type="ARBA" id="ARBA00023163"/>
    </source>
</evidence>
<name>A0ABN9LEM0_9NEOB</name>
<sequence>MEDDGGTSQDRHLSQGTRPLGATPQIPQMAPIISDVTEVAVSSPPQRRSRSQRTGEVSMEPTRPLYCSVHTNVTLPLFSSRCSPVILIKEEPLTPDSQVTPDPRPHSLPRNVEGSLSPTTFIDSILQENDPQCASGQG</sequence>
<keyword evidence="3" id="KW-0804">Transcription</keyword>
<dbReference type="Pfam" id="PF06546">
    <property type="entry name" value="Vert_HS_TF"/>
    <property type="match status" value="1"/>
</dbReference>
<keyword evidence="7" id="KW-1185">Reference proteome</keyword>
<dbReference type="InterPro" id="IPR010542">
    <property type="entry name" value="Vert_HSTF_C"/>
</dbReference>
<feature type="region of interest" description="Disordered" evidence="4">
    <location>
        <begin position="91"/>
        <end position="116"/>
    </location>
</feature>
<comment type="caution">
    <text evidence="6">The sequence shown here is derived from an EMBL/GenBank/DDBJ whole genome shotgun (WGS) entry which is preliminary data.</text>
</comment>
<evidence type="ECO:0000256" key="4">
    <source>
        <dbReference type="SAM" id="MobiDB-lite"/>
    </source>
</evidence>
<feature type="domain" description="Vertebrate heat shock transcription factor C-terminal" evidence="5">
    <location>
        <begin position="81"/>
        <end position="135"/>
    </location>
</feature>
<evidence type="ECO:0000259" key="5">
    <source>
        <dbReference type="Pfam" id="PF06546"/>
    </source>
</evidence>
<feature type="region of interest" description="Disordered" evidence="4">
    <location>
        <begin position="1"/>
        <end position="60"/>
    </location>
</feature>
<keyword evidence="1" id="KW-0805">Transcription regulation</keyword>
<organism evidence="6 7">
    <name type="scientific">Ranitomeya imitator</name>
    <name type="common">mimic poison frog</name>
    <dbReference type="NCBI Taxonomy" id="111125"/>
    <lineage>
        <taxon>Eukaryota</taxon>
        <taxon>Metazoa</taxon>
        <taxon>Chordata</taxon>
        <taxon>Craniata</taxon>
        <taxon>Vertebrata</taxon>
        <taxon>Euteleostomi</taxon>
        <taxon>Amphibia</taxon>
        <taxon>Batrachia</taxon>
        <taxon>Anura</taxon>
        <taxon>Neobatrachia</taxon>
        <taxon>Hyloidea</taxon>
        <taxon>Dendrobatidae</taxon>
        <taxon>Dendrobatinae</taxon>
        <taxon>Ranitomeya</taxon>
    </lineage>
</organism>
<gene>
    <name evidence="6" type="ORF">RIMI_LOCUS8375893</name>
</gene>
<accession>A0ABN9LEM0</accession>